<dbReference type="RefSeq" id="WP_240590371.1">
    <property type="nucleotide sequence ID" value="NZ_JAKUDL010000002.1"/>
</dbReference>
<dbReference type="PANTHER" id="PTHR30576">
    <property type="entry name" value="COLANIC BIOSYNTHESIS UDP-GLUCOSE LIPID CARRIER TRANSFERASE"/>
    <property type="match status" value="1"/>
</dbReference>
<feature type="domain" description="Bacterial sugar transferase" evidence="3">
    <location>
        <begin position="459"/>
        <end position="647"/>
    </location>
</feature>
<accession>A0AAJ1BFY5</accession>
<name>A0AAJ1BFY5_9GAMM</name>
<comment type="caution">
    <text evidence="4">The sequence shown here is derived from an EMBL/GenBank/DDBJ whole genome shotgun (WGS) entry which is preliminary data.</text>
</comment>
<evidence type="ECO:0000259" key="3">
    <source>
        <dbReference type="Pfam" id="PF02397"/>
    </source>
</evidence>
<dbReference type="GO" id="GO:0016780">
    <property type="term" value="F:phosphotransferase activity, for other substituted phosphate groups"/>
    <property type="evidence" value="ECO:0007669"/>
    <property type="project" value="TreeGrafter"/>
</dbReference>
<gene>
    <name evidence="4" type="ORF">MJ923_06265</name>
</gene>
<reference evidence="4 5" key="1">
    <citation type="submission" date="2022-02" db="EMBL/GenBank/DDBJ databases">
        <title>The genome sequence of Shewanella sp. 3B26.</title>
        <authorList>
            <person name="Du J."/>
        </authorList>
    </citation>
    <scope>NUCLEOTIDE SEQUENCE [LARGE SCALE GENOMIC DNA]</scope>
    <source>
        <strain evidence="4 5">3B26</strain>
    </source>
</reference>
<dbReference type="AlphaFoldDB" id="A0AAJ1BFY5"/>
<evidence type="ECO:0000256" key="2">
    <source>
        <dbReference type="SAM" id="Phobius"/>
    </source>
</evidence>
<dbReference type="PANTHER" id="PTHR30576:SF10">
    <property type="entry name" value="SLL5057 PROTEIN"/>
    <property type="match status" value="1"/>
</dbReference>
<dbReference type="CDD" id="cd06533">
    <property type="entry name" value="Glyco_transf_WecG_TagA"/>
    <property type="match status" value="1"/>
</dbReference>
<dbReference type="Proteomes" id="UP001297581">
    <property type="component" value="Unassembled WGS sequence"/>
</dbReference>
<evidence type="ECO:0000313" key="4">
    <source>
        <dbReference type="EMBL" id="MCH4293908.1"/>
    </source>
</evidence>
<dbReference type="EMBL" id="JAKUDL010000002">
    <property type="protein sequence ID" value="MCH4293908.1"/>
    <property type="molecule type" value="Genomic_DNA"/>
</dbReference>
<organism evidence="4 5">
    <name type="scientific">Shewanella zhuhaiensis</name>
    <dbReference type="NCBI Taxonomy" id="2919576"/>
    <lineage>
        <taxon>Bacteria</taxon>
        <taxon>Pseudomonadati</taxon>
        <taxon>Pseudomonadota</taxon>
        <taxon>Gammaproteobacteria</taxon>
        <taxon>Alteromonadales</taxon>
        <taxon>Shewanellaceae</taxon>
        <taxon>Shewanella</taxon>
    </lineage>
</organism>
<dbReference type="InterPro" id="IPR003362">
    <property type="entry name" value="Bact_transf"/>
</dbReference>
<evidence type="ECO:0000313" key="5">
    <source>
        <dbReference type="Proteomes" id="UP001297581"/>
    </source>
</evidence>
<protein>
    <submittedName>
        <fullName evidence="4">WecB/TagA/CpsF family glycosyltransferase</fullName>
    </submittedName>
</protein>
<keyword evidence="2" id="KW-1133">Transmembrane helix</keyword>
<dbReference type="NCBIfam" id="TIGR00696">
    <property type="entry name" value="wecG_tagA_cpsF"/>
    <property type="match status" value="1"/>
</dbReference>
<dbReference type="Pfam" id="PF03808">
    <property type="entry name" value="Glyco_tran_WecG"/>
    <property type="match status" value="1"/>
</dbReference>
<keyword evidence="2" id="KW-0812">Transmembrane</keyword>
<sequence length="653" mass="72258">MAARTPLTIPSRPKALCRIIDGLLVITVLALIFLPLLMLCCYRLLKGEQALERIHLVGANYRPMSVLRVRGDGLLPAMSELLWVPCGGLALLGGPLQYQGMRYGQYRAWPGVIALEDVLRRMGLGYQDDSTELKRLHASATAYLMGLGRALLCLLLVPRVHPGMRRVSLFGIGIDNLSMPGLISQIAIKAGARVNSNNKFTDKARATAKPEHYAFINTDCLNIAAKDTEYRALLGNCDGVFADGMGVRLACHLTGQGLRDNLNGTDLFPLLCQRLAQEGLSLFLLGGAPGVADAAAKKMQQQYPSLTVSGVHHGFVESDDWPKVIEQINQSGAAVLLVGMGAPLQERWIASFAKQLNVGVALGVGGLFDFYSGRIPRAPQWLRQLGFEWVWRLIQEPARMWRRYLIGNPLFLLRVLAERRRLQQAPKPQTPLPQLGWQAGKVQSHRPHQLRLLCGRIGKRSLDILVSSLALLLLTPLFLLVALAIRLESPGAVLYSQTRAGAGNRPFTMWKFRSMYLDSEARLAALQNNNEMSGGVLFKMRRDPRITLVGRFIRKASIDELPQLWNVLKGDMSLVGPRPALPREVEQYPANARQRLAVKPGITCIWQVSGRSDIPFDTQVELDLEYIHTQSLWADVCLLAKTIPAVLTARGAY</sequence>
<proteinExistence type="inferred from homology"/>
<feature type="transmembrane region" description="Helical" evidence="2">
    <location>
        <begin position="23"/>
        <end position="45"/>
    </location>
</feature>
<keyword evidence="2" id="KW-0472">Membrane</keyword>
<keyword evidence="5" id="KW-1185">Reference proteome</keyword>
<comment type="similarity">
    <text evidence="1">Belongs to the bacterial sugar transferase family.</text>
</comment>
<dbReference type="InterPro" id="IPR004629">
    <property type="entry name" value="WecG_TagA_CpsF"/>
</dbReference>
<evidence type="ECO:0000256" key="1">
    <source>
        <dbReference type="ARBA" id="ARBA00006464"/>
    </source>
</evidence>
<dbReference type="Pfam" id="PF02397">
    <property type="entry name" value="Bac_transf"/>
    <property type="match status" value="1"/>
</dbReference>
<feature type="transmembrane region" description="Helical" evidence="2">
    <location>
        <begin position="464"/>
        <end position="485"/>
    </location>
</feature>